<dbReference type="Proteomes" id="UP000279553">
    <property type="component" value="Unassembled WGS sequence"/>
</dbReference>
<keyword evidence="1" id="KW-0812">Transmembrane</keyword>
<proteinExistence type="predicted"/>
<accession>A0A3M4V9L7</accession>
<keyword evidence="1" id="KW-1133">Transmembrane helix</keyword>
<feature type="transmembrane region" description="Helical" evidence="1">
    <location>
        <begin position="12"/>
        <end position="32"/>
    </location>
</feature>
<evidence type="ECO:0000313" key="3">
    <source>
        <dbReference type="Proteomes" id="UP000279553"/>
    </source>
</evidence>
<organism evidence="2 3">
    <name type="scientific">Pseudomonas amygdali pv. mori</name>
    <dbReference type="NCBI Taxonomy" id="34065"/>
    <lineage>
        <taxon>Bacteria</taxon>
        <taxon>Pseudomonadati</taxon>
        <taxon>Pseudomonadota</taxon>
        <taxon>Gammaproteobacteria</taxon>
        <taxon>Pseudomonadales</taxon>
        <taxon>Pseudomonadaceae</taxon>
        <taxon>Pseudomonas</taxon>
        <taxon>Pseudomonas amygdali</taxon>
    </lineage>
</organism>
<protein>
    <submittedName>
        <fullName evidence="2">Uncharacterized protein</fullName>
    </submittedName>
</protein>
<evidence type="ECO:0000256" key="1">
    <source>
        <dbReference type="SAM" id="Phobius"/>
    </source>
</evidence>
<evidence type="ECO:0000313" key="2">
    <source>
        <dbReference type="EMBL" id="RMQ32015.1"/>
    </source>
</evidence>
<dbReference type="EMBL" id="RBRD01000274">
    <property type="protein sequence ID" value="RMQ32015.1"/>
    <property type="molecule type" value="Genomic_DNA"/>
</dbReference>
<gene>
    <name evidence="2" type="ORF">ALQ05_102444</name>
</gene>
<sequence length="48" mass="5618">MEGARLSVEALVGWGFLNSTRAFGVVFFFLGARRYIRGLFFIHRKLFY</sequence>
<name>A0A3M4V9L7_PSEA0</name>
<comment type="caution">
    <text evidence="2">The sequence shown here is derived from an EMBL/GenBank/DDBJ whole genome shotgun (WGS) entry which is preliminary data.</text>
</comment>
<reference evidence="2 3" key="1">
    <citation type="submission" date="2018-08" db="EMBL/GenBank/DDBJ databases">
        <title>Recombination of ecologically and evolutionarily significant loci maintains genetic cohesion in the Pseudomonas syringae species complex.</title>
        <authorList>
            <person name="Dillon M."/>
            <person name="Thakur S."/>
            <person name="Almeida R.N.D."/>
            <person name="Weir B.S."/>
            <person name="Guttman D.S."/>
        </authorList>
    </citation>
    <scope>NUCLEOTIDE SEQUENCE [LARGE SCALE GENOMIC DNA]</scope>
    <source>
        <strain evidence="2 3">ICMP 535</strain>
    </source>
</reference>
<dbReference type="AlphaFoldDB" id="A0A3M4V9L7"/>
<keyword evidence="1" id="KW-0472">Membrane</keyword>